<name>A0A3M8B7A8_9BACL</name>
<reference evidence="4 5" key="1">
    <citation type="submission" date="2018-10" db="EMBL/GenBank/DDBJ databases">
        <title>Phylogenomics of Brevibacillus.</title>
        <authorList>
            <person name="Dunlap C."/>
        </authorList>
    </citation>
    <scope>NUCLEOTIDE SEQUENCE [LARGE SCALE GENOMIC DNA]</scope>
    <source>
        <strain evidence="4 5">NRRL NRS 1219</strain>
    </source>
</reference>
<dbReference type="Proteomes" id="UP000276178">
    <property type="component" value="Unassembled WGS sequence"/>
</dbReference>
<keyword evidence="6" id="KW-1185">Reference proteome</keyword>
<dbReference type="EMBL" id="RHHN01000013">
    <property type="protein sequence ID" value="RNB59259.1"/>
    <property type="molecule type" value="Genomic_DNA"/>
</dbReference>
<keyword evidence="1" id="KW-0812">Transmembrane</keyword>
<reference evidence="3 6" key="2">
    <citation type="submission" date="2019-06" db="EMBL/GenBank/DDBJ databases">
        <title>Whole genome shotgun sequence of Brevibacillus agri NBRC 15538.</title>
        <authorList>
            <person name="Hosoyama A."/>
            <person name="Uohara A."/>
            <person name="Ohji S."/>
            <person name="Ichikawa N."/>
        </authorList>
    </citation>
    <scope>NUCLEOTIDE SEQUENCE [LARGE SCALE GENOMIC DNA]</scope>
    <source>
        <strain evidence="3 6">NBRC 15538</strain>
    </source>
</reference>
<dbReference type="RefSeq" id="WP_122952571.1">
    <property type="nucleotide sequence ID" value="NZ_BJOD01000021.1"/>
</dbReference>
<dbReference type="Gene3D" id="3.30.70.270">
    <property type="match status" value="1"/>
</dbReference>
<accession>A0A3M8B7A8</accession>
<evidence type="ECO:0000313" key="3">
    <source>
        <dbReference type="EMBL" id="GED26268.1"/>
    </source>
</evidence>
<evidence type="ECO:0000313" key="5">
    <source>
        <dbReference type="Proteomes" id="UP000276178"/>
    </source>
</evidence>
<dbReference type="Proteomes" id="UP000317180">
    <property type="component" value="Unassembled WGS sequence"/>
</dbReference>
<evidence type="ECO:0000313" key="6">
    <source>
        <dbReference type="Proteomes" id="UP000317180"/>
    </source>
</evidence>
<comment type="caution">
    <text evidence="4">The sequence shown here is derived from an EMBL/GenBank/DDBJ whole genome shotgun (WGS) entry which is preliminary data.</text>
</comment>
<sequence>MNNKSPTRKMEIGYAILFLLTAFQEALVYVQVYWKQAYTLTEFVLSMAILLALLLGFTVPMGVSVVLIFVYMVSYTVWLATYAESSVIVYAWMLVIPANVLVAAFIRSYLIRSKRIVERLEELKEINPIIDLDTTLGNKEALAETVVKQSNLAKRYEDKYSFCMAMFKIEFLPLVQEALGSERYAQLLLELSNTIQKQIRFEDYKFSLDEGRFVILLPMTNKDYLQRLTGRIKNAMMDVSFTDKKGRPLELVIRSGALVFQKDQFSQYEQIDNVIAALERNAELDLIGEYI</sequence>
<evidence type="ECO:0000256" key="1">
    <source>
        <dbReference type="SAM" id="Phobius"/>
    </source>
</evidence>
<protein>
    <submittedName>
        <fullName evidence="4">GGDEF domain-containing protein</fullName>
    </submittedName>
</protein>
<dbReference type="SUPFAM" id="SSF55073">
    <property type="entry name" value="Nucleotide cyclase"/>
    <property type="match status" value="1"/>
</dbReference>
<dbReference type="Pfam" id="PF00990">
    <property type="entry name" value="GGDEF"/>
    <property type="match status" value="1"/>
</dbReference>
<dbReference type="AlphaFoldDB" id="A0A3M8B7A8"/>
<gene>
    <name evidence="3" type="ORF">BAG01nite_23700</name>
    <name evidence="4" type="ORF">EB820_04250</name>
</gene>
<dbReference type="GeneID" id="82809718"/>
<feature type="transmembrane region" description="Helical" evidence="1">
    <location>
        <begin position="89"/>
        <end position="110"/>
    </location>
</feature>
<proteinExistence type="predicted"/>
<dbReference type="EMBL" id="BJOD01000021">
    <property type="protein sequence ID" value="GED26268.1"/>
    <property type="molecule type" value="Genomic_DNA"/>
</dbReference>
<feature type="domain" description="GGDEF" evidence="2">
    <location>
        <begin position="160"/>
        <end position="291"/>
    </location>
</feature>
<keyword evidence="1" id="KW-1133">Transmembrane helix</keyword>
<dbReference type="InterPro" id="IPR000160">
    <property type="entry name" value="GGDEF_dom"/>
</dbReference>
<feature type="transmembrane region" description="Helical" evidence="1">
    <location>
        <begin position="12"/>
        <end position="34"/>
    </location>
</feature>
<dbReference type="OrthoDB" id="2576558at2"/>
<dbReference type="PROSITE" id="PS50887">
    <property type="entry name" value="GGDEF"/>
    <property type="match status" value="1"/>
</dbReference>
<evidence type="ECO:0000313" key="4">
    <source>
        <dbReference type="EMBL" id="RNB59259.1"/>
    </source>
</evidence>
<organism evidence="4 5">
    <name type="scientific">Brevibacillus agri</name>
    <dbReference type="NCBI Taxonomy" id="51101"/>
    <lineage>
        <taxon>Bacteria</taxon>
        <taxon>Bacillati</taxon>
        <taxon>Bacillota</taxon>
        <taxon>Bacilli</taxon>
        <taxon>Bacillales</taxon>
        <taxon>Paenibacillaceae</taxon>
        <taxon>Brevibacillus</taxon>
    </lineage>
</organism>
<keyword evidence="1" id="KW-0472">Membrane</keyword>
<dbReference type="InterPro" id="IPR043128">
    <property type="entry name" value="Rev_trsase/Diguanyl_cyclase"/>
</dbReference>
<evidence type="ECO:0000259" key="2">
    <source>
        <dbReference type="PROSITE" id="PS50887"/>
    </source>
</evidence>
<dbReference type="InterPro" id="IPR029787">
    <property type="entry name" value="Nucleotide_cyclase"/>
</dbReference>